<reference evidence="1 2" key="1">
    <citation type="submission" date="2019-08" db="EMBL/GenBank/DDBJ databases">
        <title>Bacillus genomes from the desert of Cuatro Cienegas, Coahuila.</title>
        <authorList>
            <person name="Olmedo-Alvarez G."/>
        </authorList>
    </citation>
    <scope>NUCLEOTIDE SEQUENCE [LARGE SCALE GENOMIC DNA]</scope>
    <source>
        <strain evidence="1 2">CH87b_3T</strain>
    </source>
</reference>
<proteinExistence type="predicted"/>
<dbReference type="OrthoDB" id="179394at2"/>
<dbReference type="Pfam" id="PF04655">
    <property type="entry name" value="APH_6_hur"/>
    <property type="match status" value="1"/>
</dbReference>
<organism evidence="1 2">
    <name type="scientific">Rossellomorea aquimaris</name>
    <dbReference type="NCBI Taxonomy" id="189382"/>
    <lineage>
        <taxon>Bacteria</taxon>
        <taxon>Bacillati</taxon>
        <taxon>Bacillota</taxon>
        <taxon>Bacilli</taxon>
        <taxon>Bacillales</taxon>
        <taxon>Bacillaceae</taxon>
        <taxon>Rossellomorea</taxon>
    </lineage>
</organism>
<name>A0A5D4UI61_9BACI</name>
<dbReference type="InterPro" id="IPR006748">
    <property type="entry name" value="NH2Glyco/OHUrea_AB-resist_kin"/>
</dbReference>
<gene>
    <name evidence="1" type="ORF">FZC85_06615</name>
</gene>
<dbReference type="GO" id="GO:0016773">
    <property type="term" value="F:phosphotransferase activity, alcohol group as acceptor"/>
    <property type="evidence" value="ECO:0007669"/>
    <property type="project" value="InterPro"/>
</dbReference>
<dbReference type="EMBL" id="VTEZ01000002">
    <property type="protein sequence ID" value="TYS86669.1"/>
    <property type="molecule type" value="Genomic_DNA"/>
</dbReference>
<dbReference type="GO" id="GO:0016301">
    <property type="term" value="F:kinase activity"/>
    <property type="evidence" value="ECO:0007669"/>
    <property type="project" value="UniProtKB-KW"/>
</dbReference>
<keyword evidence="1" id="KW-0808">Transferase</keyword>
<dbReference type="GO" id="GO:0019748">
    <property type="term" value="P:secondary metabolic process"/>
    <property type="evidence" value="ECO:0007669"/>
    <property type="project" value="InterPro"/>
</dbReference>
<comment type="caution">
    <text evidence="1">The sequence shown here is derived from an EMBL/GenBank/DDBJ whole genome shotgun (WGS) entry which is preliminary data.</text>
</comment>
<dbReference type="RefSeq" id="WP_148969529.1">
    <property type="nucleotide sequence ID" value="NZ_JBNIKW010000002.1"/>
</dbReference>
<dbReference type="InterPro" id="IPR011009">
    <property type="entry name" value="Kinase-like_dom_sf"/>
</dbReference>
<evidence type="ECO:0000313" key="1">
    <source>
        <dbReference type="EMBL" id="TYS86669.1"/>
    </source>
</evidence>
<dbReference type="SUPFAM" id="SSF56112">
    <property type="entry name" value="Protein kinase-like (PK-like)"/>
    <property type="match status" value="1"/>
</dbReference>
<dbReference type="AlphaFoldDB" id="A0A5D4UI61"/>
<sequence>MIPTDFRSKMQTMYGESGEGWISNVEELMVILQERLCLTYGEPFSLSYNFVVPVRIDHERDAVLKIGYPNNDFSNEFHALQDFQGRGMVEVLDINKDEGWILLDRLSPGSSLHSIEDEEEVLHVFAHVAHRLWHKPVSHHPYPAVQSWSKGVGRLREQFNGGTGPLPEEIVSKAEMLYPELLSSAHNLFLLHGDLHHGNILFSKSSGWTAIDPKGLIGEREYDCIQFTLNEWSKWDVPIELLRYRIKTMASLLSLSYERLIRYGFCHSVLSACWSVEDGMDEWKTGVSVARLFEELMNELD</sequence>
<keyword evidence="1" id="KW-0418">Kinase</keyword>
<evidence type="ECO:0000313" key="2">
    <source>
        <dbReference type="Proteomes" id="UP000324269"/>
    </source>
</evidence>
<accession>A0A5D4UI61</accession>
<dbReference type="Gene3D" id="1.10.510.10">
    <property type="entry name" value="Transferase(Phosphotransferase) domain 1"/>
    <property type="match status" value="1"/>
</dbReference>
<dbReference type="Proteomes" id="UP000324269">
    <property type="component" value="Unassembled WGS sequence"/>
</dbReference>
<protein>
    <submittedName>
        <fullName evidence="1">Kinase</fullName>
    </submittedName>
</protein>